<dbReference type="SUPFAM" id="SSF55874">
    <property type="entry name" value="ATPase domain of HSP90 chaperone/DNA topoisomerase II/histidine kinase"/>
    <property type="match status" value="1"/>
</dbReference>
<evidence type="ECO:0000259" key="15">
    <source>
        <dbReference type="PROSITE" id="PS50109"/>
    </source>
</evidence>
<dbReference type="PANTHER" id="PTHR45528">
    <property type="entry name" value="SENSOR HISTIDINE KINASE CPXA"/>
    <property type="match status" value="1"/>
</dbReference>
<dbReference type="InterPro" id="IPR050398">
    <property type="entry name" value="HssS/ArlS-like"/>
</dbReference>
<dbReference type="InterPro" id="IPR003661">
    <property type="entry name" value="HisK_dim/P_dom"/>
</dbReference>
<evidence type="ECO:0000256" key="11">
    <source>
        <dbReference type="ARBA" id="ARBA00022989"/>
    </source>
</evidence>
<dbReference type="AlphaFoldDB" id="A0A1H4AM30"/>
<dbReference type="PROSITE" id="PS50109">
    <property type="entry name" value="HIS_KIN"/>
    <property type="match status" value="1"/>
</dbReference>
<dbReference type="RefSeq" id="WP_091399226.1">
    <property type="nucleotide sequence ID" value="NZ_FNQY01000015.1"/>
</dbReference>
<evidence type="ECO:0000313" key="17">
    <source>
        <dbReference type="EMBL" id="SEA36744.1"/>
    </source>
</evidence>
<keyword evidence="9 17" id="KW-0418">Kinase</keyword>
<evidence type="ECO:0000256" key="7">
    <source>
        <dbReference type="ARBA" id="ARBA00022692"/>
    </source>
</evidence>
<keyword evidence="13 14" id="KW-0472">Membrane</keyword>
<comment type="catalytic activity">
    <reaction evidence="1">
        <text>ATP + protein L-histidine = ADP + protein N-phospho-L-histidine.</text>
        <dbReference type="EC" id="2.7.13.3"/>
    </reaction>
</comment>
<evidence type="ECO:0000259" key="16">
    <source>
        <dbReference type="PROSITE" id="PS50885"/>
    </source>
</evidence>
<evidence type="ECO:0000256" key="4">
    <source>
        <dbReference type="ARBA" id="ARBA00022475"/>
    </source>
</evidence>
<name>A0A1H4AM30_9BACT</name>
<dbReference type="Pfam" id="PF00512">
    <property type="entry name" value="HisKA"/>
    <property type="match status" value="1"/>
</dbReference>
<dbReference type="InterPro" id="IPR036097">
    <property type="entry name" value="HisK_dim/P_sf"/>
</dbReference>
<dbReference type="OrthoDB" id="594725at2"/>
<dbReference type="Gene3D" id="3.30.565.10">
    <property type="entry name" value="Histidine kinase-like ATPase, C-terminal domain"/>
    <property type="match status" value="1"/>
</dbReference>
<organism evidence="17 18">
    <name type="scientific">Arachidicoccus rhizosphaerae</name>
    <dbReference type="NCBI Taxonomy" id="551991"/>
    <lineage>
        <taxon>Bacteria</taxon>
        <taxon>Pseudomonadati</taxon>
        <taxon>Bacteroidota</taxon>
        <taxon>Chitinophagia</taxon>
        <taxon>Chitinophagales</taxon>
        <taxon>Chitinophagaceae</taxon>
        <taxon>Arachidicoccus</taxon>
    </lineage>
</organism>
<proteinExistence type="predicted"/>
<evidence type="ECO:0000256" key="5">
    <source>
        <dbReference type="ARBA" id="ARBA00022553"/>
    </source>
</evidence>
<evidence type="ECO:0000256" key="9">
    <source>
        <dbReference type="ARBA" id="ARBA00022777"/>
    </source>
</evidence>
<evidence type="ECO:0000256" key="2">
    <source>
        <dbReference type="ARBA" id="ARBA00004651"/>
    </source>
</evidence>
<feature type="transmembrane region" description="Helical" evidence="14">
    <location>
        <begin position="154"/>
        <end position="178"/>
    </location>
</feature>
<dbReference type="GO" id="GO:0005886">
    <property type="term" value="C:plasma membrane"/>
    <property type="evidence" value="ECO:0007669"/>
    <property type="project" value="UniProtKB-SubCell"/>
</dbReference>
<dbReference type="Gene3D" id="1.10.287.130">
    <property type="match status" value="1"/>
</dbReference>
<dbReference type="CDD" id="cd00082">
    <property type="entry name" value="HisKA"/>
    <property type="match status" value="1"/>
</dbReference>
<evidence type="ECO:0000256" key="6">
    <source>
        <dbReference type="ARBA" id="ARBA00022679"/>
    </source>
</evidence>
<gene>
    <name evidence="17" type="ORF">SAMN05192529_11559</name>
</gene>
<dbReference type="InterPro" id="IPR003594">
    <property type="entry name" value="HATPase_dom"/>
</dbReference>
<reference evidence="17 18" key="1">
    <citation type="submission" date="2016-10" db="EMBL/GenBank/DDBJ databases">
        <authorList>
            <person name="de Groot N.N."/>
        </authorList>
    </citation>
    <scope>NUCLEOTIDE SEQUENCE [LARGE SCALE GENOMIC DNA]</scope>
    <source>
        <strain evidence="17 18">Vu-144</strain>
    </source>
</reference>
<feature type="transmembrane region" description="Helical" evidence="14">
    <location>
        <begin position="7"/>
        <end position="33"/>
    </location>
</feature>
<evidence type="ECO:0000256" key="14">
    <source>
        <dbReference type="SAM" id="Phobius"/>
    </source>
</evidence>
<dbReference type="InterPro" id="IPR036890">
    <property type="entry name" value="HATPase_C_sf"/>
</dbReference>
<protein>
    <recommendedName>
        <fullName evidence="3">histidine kinase</fullName>
        <ecNumber evidence="3">2.7.13.3</ecNumber>
    </recommendedName>
</protein>
<dbReference type="GO" id="GO:0000155">
    <property type="term" value="F:phosphorelay sensor kinase activity"/>
    <property type="evidence" value="ECO:0007669"/>
    <property type="project" value="InterPro"/>
</dbReference>
<dbReference type="GO" id="GO:0005524">
    <property type="term" value="F:ATP binding"/>
    <property type="evidence" value="ECO:0007669"/>
    <property type="project" value="UniProtKB-KW"/>
</dbReference>
<dbReference type="InterPro" id="IPR003660">
    <property type="entry name" value="HAMP_dom"/>
</dbReference>
<dbReference type="EC" id="2.7.13.3" evidence="3"/>
<dbReference type="EMBL" id="FNQY01000015">
    <property type="protein sequence ID" value="SEA36744.1"/>
    <property type="molecule type" value="Genomic_DNA"/>
</dbReference>
<keyword evidence="4" id="KW-1003">Cell membrane</keyword>
<comment type="subcellular location">
    <subcellularLocation>
        <location evidence="2">Cell membrane</location>
        <topology evidence="2">Multi-pass membrane protein</topology>
    </subcellularLocation>
</comment>
<dbReference type="PROSITE" id="PS50885">
    <property type="entry name" value="HAMP"/>
    <property type="match status" value="1"/>
</dbReference>
<evidence type="ECO:0000313" key="18">
    <source>
        <dbReference type="Proteomes" id="UP000199041"/>
    </source>
</evidence>
<dbReference type="SUPFAM" id="SSF47384">
    <property type="entry name" value="Homodimeric domain of signal transducing histidine kinase"/>
    <property type="match status" value="1"/>
</dbReference>
<keyword evidence="7 14" id="KW-0812">Transmembrane</keyword>
<feature type="domain" description="Histidine kinase" evidence="15">
    <location>
        <begin position="240"/>
        <end position="464"/>
    </location>
</feature>
<feature type="domain" description="HAMP" evidence="16">
    <location>
        <begin position="179"/>
        <end position="232"/>
    </location>
</feature>
<keyword evidence="18" id="KW-1185">Reference proteome</keyword>
<dbReference type="InterPro" id="IPR004358">
    <property type="entry name" value="Sig_transdc_His_kin-like_C"/>
</dbReference>
<dbReference type="SMART" id="SM00387">
    <property type="entry name" value="HATPase_c"/>
    <property type="match status" value="1"/>
</dbReference>
<evidence type="ECO:0000256" key="8">
    <source>
        <dbReference type="ARBA" id="ARBA00022741"/>
    </source>
</evidence>
<dbReference type="CDD" id="cd06225">
    <property type="entry name" value="HAMP"/>
    <property type="match status" value="1"/>
</dbReference>
<evidence type="ECO:0000256" key="1">
    <source>
        <dbReference type="ARBA" id="ARBA00000085"/>
    </source>
</evidence>
<dbReference type="SMART" id="SM00388">
    <property type="entry name" value="HisKA"/>
    <property type="match status" value="1"/>
</dbReference>
<dbReference type="PANTHER" id="PTHR45528:SF1">
    <property type="entry name" value="SENSOR HISTIDINE KINASE CPXA"/>
    <property type="match status" value="1"/>
</dbReference>
<keyword evidence="10" id="KW-0067">ATP-binding</keyword>
<dbReference type="STRING" id="551991.SAMN05192529_11559"/>
<evidence type="ECO:0000256" key="10">
    <source>
        <dbReference type="ARBA" id="ARBA00022840"/>
    </source>
</evidence>
<sequence>MKIRKKILLYFSVTTIALTAIVLYLIYALFGIYRREEFQDRLSEKITFSLKFLGEVQHVSQTLLNNLDRITINDIYDEKMLLFDGNKRLIYASLDDTKIHQSTHILSILGPHKTWIETKEGKFDVVGVYINMDGRSFYGIYKAYDRFGYTQKKILAYILWGAFAFISVVTLIVTFYLSRQISSPINKMAQEMNHISLELGNASITVPKTKDEINYLAIRFNELMRRLDNAFAFQMHAVHHISHELKTPIAILVSNFDQMEKQSDPEIIKSFITVQKENTLSLGETINALLEISKLETGNQALTMRYRVDELLFDVIEKLQVLAPNYQFKVTFGELENEGGLKVLCNPKLISIAITNLLMNCIRYSMRPEASITIKTEQDHIYLEFKNDGPVINEAEQAYLFNYFFRGENSKNKGGFGLGLVMVHKIIQLHKGSISYHTEVTTVSNKNSQGVELANIFTIKLPLS</sequence>
<evidence type="ECO:0000256" key="12">
    <source>
        <dbReference type="ARBA" id="ARBA00023012"/>
    </source>
</evidence>
<dbReference type="InterPro" id="IPR005467">
    <property type="entry name" value="His_kinase_dom"/>
</dbReference>
<dbReference type="Gene3D" id="6.10.340.10">
    <property type="match status" value="1"/>
</dbReference>
<accession>A0A1H4AM30</accession>
<keyword evidence="6" id="KW-0808">Transferase</keyword>
<keyword evidence="12" id="KW-0902">Two-component regulatory system</keyword>
<evidence type="ECO:0000256" key="13">
    <source>
        <dbReference type="ARBA" id="ARBA00023136"/>
    </source>
</evidence>
<keyword evidence="5" id="KW-0597">Phosphoprotein</keyword>
<dbReference type="SMART" id="SM00304">
    <property type="entry name" value="HAMP"/>
    <property type="match status" value="1"/>
</dbReference>
<dbReference type="Pfam" id="PF02518">
    <property type="entry name" value="HATPase_c"/>
    <property type="match status" value="1"/>
</dbReference>
<dbReference type="PRINTS" id="PR00344">
    <property type="entry name" value="BCTRLSENSOR"/>
</dbReference>
<dbReference type="Proteomes" id="UP000199041">
    <property type="component" value="Unassembled WGS sequence"/>
</dbReference>
<keyword evidence="11 14" id="KW-1133">Transmembrane helix</keyword>
<evidence type="ECO:0000256" key="3">
    <source>
        <dbReference type="ARBA" id="ARBA00012438"/>
    </source>
</evidence>
<keyword evidence="8" id="KW-0547">Nucleotide-binding</keyword>